<accession>A3VLG6</accession>
<comment type="caution">
    <text evidence="1">The sequence shown here is derived from an EMBL/GenBank/DDBJ whole genome shotgun (WGS) entry which is preliminary data.</text>
</comment>
<dbReference type="HOGENOM" id="CLU_1228701_0_0_5"/>
<dbReference type="AlphaFoldDB" id="A3VLG6"/>
<keyword evidence="2" id="KW-1185">Reference proteome</keyword>
<organism evidence="1 2">
    <name type="scientific">Maritimibacter alkaliphilus HTCC2654</name>
    <dbReference type="NCBI Taxonomy" id="314271"/>
    <lineage>
        <taxon>Bacteria</taxon>
        <taxon>Pseudomonadati</taxon>
        <taxon>Pseudomonadota</taxon>
        <taxon>Alphaproteobacteria</taxon>
        <taxon>Rhodobacterales</taxon>
        <taxon>Roseobacteraceae</taxon>
        <taxon>Maritimibacter</taxon>
    </lineage>
</organism>
<dbReference type="STRING" id="314271.RB2654_21838"/>
<dbReference type="RefSeq" id="WP_008335750.1">
    <property type="nucleotide sequence ID" value="NZ_CH902580.1"/>
</dbReference>
<dbReference type="EMBL" id="AAMT01000023">
    <property type="protein sequence ID" value="EAQ10854.1"/>
    <property type="molecule type" value="Genomic_DNA"/>
</dbReference>
<sequence length="225" mass="25429">MKATSVIIKDVDDHRVDCKGMSMAIPAHQSRIERGVVMIEPRHLLLEGRDLISERGKTPFLAPLIVDMGPVYGVYAIEACQIGHCCEALETMITGRAHHTCIKFGVNYDLHIIRMDEPGLLDVTKAKFLLWPENAETFEPLVLSYAAFRDLERAFGHARDLESTLCEKMQQVWKDAQADWVDQPGERDYRVVKTPDLLWELLHRPRPVAAVVETPSMPVSDLDVA</sequence>
<protein>
    <submittedName>
        <fullName evidence="1">Uncharacterized protein</fullName>
    </submittedName>
</protein>
<name>A3VLG6_9RHOB</name>
<dbReference type="Proteomes" id="UP000002931">
    <property type="component" value="Unassembled WGS sequence"/>
</dbReference>
<evidence type="ECO:0000313" key="2">
    <source>
        <dbReference type="Proteomes" id="UP000002931"/>
    </source>
</evidence>
<evidence type="ECO:0000313" key="1">
    <source>
        <dbReference type="EMBL" id="EAQ10854.1"/>
    </source>
</evidence>
<proteinExistence type="predicted"/>
<reference evidence="1 2" key="1">
    <citation type="journal article" date="2010" name="J. Bacteriol.">
        <title>Genome sequences of Pelagibaca bermudensis HTCC2601T and Maritimibacter alkaliphilus HTCC2654T, the type strains of two marine Roseobacter genera.</title>
        <authorList>
            <person name="Thrash J.C."/>
            <person name="Cho J.C."/>
            <person name="Ferriera S."/>
            <person name="Johnson J."/>
            <person name="Vergin K.L."/>
            <person name="Giovannoni S.J."/>
        </authorList>
    </citation>
    <scope>NUCLEOTIDE SEQUENCE [LARGE SCALE GENOMIC DNA]</scope>
    <source>
        <strain evidence="1 2">HTCC2654</strain>
    </source>
</reference>
<gene>
    <name evidence="1" type="ORF">RB2654_21838</name>
</gene>